<comment type="similarity">
    <text evidence="7">Belongs to the binding-protein-dependent transport system permease family.</text>
</comment>
<dbReference type="EMBL" id="BIFQ01000002">
    <property type="protein sequence ID" value="GCE10016.1"/>
    <property type="molecule type" value="Genomic_DNA"/>
</dbReference>
<dbReference type="Gene3D" id="1.10.3720.10">
    <property type="entry name" value="MetI-like"/>
    <property type="match status" value="1"/>
</dbReference>
<keyword evidence="3" id="KW-1003">Cell membrane</keyword>
<evidence type="ECO:0000256" key="5">
    <source>
        <dbReference type="ARBA" id="ARBA00022989"/>
    </source>
</evidence>
<feature type="transmembrane region" description="Helical" evidence="7">
    <location>
        <begin position="142"/>
        <end position="162"/>
    </location>
</feature>
<evidence type="ECO:0000256" key="6">
    <source>
        <dbReference type="ARBA" id="ARBA00023136"/>
    </source>
</evidence>
<feature type="transmembrane region" description="Helical" evidence="7">
    <location>
        <begin position="75"/>
        <end position="98"/>
    </location>
</feature>
<reference evidence="10" key="1">
    <citation type="submission" date="2018-12" db="EMBL/GenBank/DDBJ databases">
        <title>Tengunoibacter tsumagoiensis gen. nov., sp. nov., Dictyobacter kobayashii sp. nov., D. alpinus sp. nov., and D. joshuensis sp. nov. and description of Dictyobacteraceae fam. nov. within the order Ktedonobacterales isolated from Tengu-no-mugimeshi.</title>
        <authorList>
            <person name="Wang C.M."/>
            <person name="Zheng Y."/>
            <person name="Sakai Y."/>
            <person name="Toyoda A."/>
            <person name="Minakuchi Y."/>
            <person name="Abe K."/>
            <person name="Yokota A."/>
            <person name="Yabe S."/>
        </authorList>
    </citation>
    <scope>NUCLEOTIDE SEQUENCE [LARGE SCALE GENOMIC DNA]</scope>
    <source>
        <strain evidence="10">S-27</strain>
    </source>
</reference>
<comment type="subcellular location">
    <subcellularLocation>
        <location evidence="1 7">Cell membrane</location>
        <topology evidence="1 7">Multi-pass membrane protein</topology>
    </subcellularLocation>
</comment>
<dbReference type="PANTHER" id="PTHR43744">
    <property type="entry name" value="ABC TRANSPORTER PERMEASE PROTEIN MG189-RELATED-RELATED"/>
    <property type="match status" value="1"/>
</dbReference>
<dbReference type="InterPro" id="IPR000515">
    <property type="entry name" value="MetI-like"/>
</dbReference>
<keyword evidence="6 7" id="KW-0472">Membrane</keyword>
<dbReference type="InterPro" id="IPR035906">
    <property type="entry name" value="MetI-like_sf"/>
</dbReference>
<organism evidence="9 10">
    <name type="scientific">Dictyobacter aurantiacus</name>
    <dbReference type="NCBI Taxonomy" id="1936993"/>
    <lineage>
        <taxon>Bacteria</taxon>
        <taxon>Bacillati</taxon>
        <taxon>Chloroflexota</taxon>
        <taxon>Ktedonobacteria</taxon>
        <taxon>Ktedonobacterales</taxon>
        <taxon>Dictyobacteraceae</taxon>
        <taxon>Dictyobacter</taxon>
    </lineage>
</organism>
<dbReference type="AlphaFoldDB" id="A0A401ZT93"/>
<comment type="caution">
    <text evidence="9">The sequence shown here is derived from an EMBL/GenBank/DDBJ whole genome shotgun (WGS) entry which is preliminary data.</text>
</comment>
<evidence type="ECO:0000256" key="1">
    <source>
        <dbReference type="ARBA" id="ARBA00004651"/>
    </source>
</evidence>
<accession>A0A401ZT93</accession>
<dbReference type="Pfam" id="PF00528">
    <property type="entry name" value="BPD_transp_1"/>
    <property type="match status" value="1"/>
</dbReference>
<feature type="transmembrane region" description="Helical" evidence="7">
    <location>
        <begin position="110"/>
        <end position="130"/>
    </location>
</feature>
<dbReference type="PROSITE" id="PS50928">
    <property type="entry name" value="ABC_TM1"/>
    <property type="match status" value="1"/>
</dbReference>
<evidence type="ECO:0000256" key="4">
    <source>
        <dbReference type="ARBA" id="ARBA00022692"/>
    </source>
</evidence>
<proteinExistence type="inferred from homology"/>
<dbReference type="CDD" id="cd06261">
    <property type="entry name" value="TM_PBP2"/>
    <property type="match status" value="1"/>
</dbReference>
<dbReference type="Proteomes" id="UP000287224">
    <property type="component" value="Unassembled WGS sequence"/>
</dbReference>
<evidence type="ECO:0000256" key="7">
    <source>
        <dbReference type="RuleBase" id="RU363032"/>
    </source>
</evidence>
<evidence type="ECO:0000256" key="3">
    <source>
        <dbReference type="ARBA" id="ARBA00022475"/>
    </source>
</evidence>
<gene>
    <name evidence="9" type="primary">ytcP_2</name>
    <name evidence="9" type="ORF">KDAU_73450</name>
</gene>
<dbReference type="GO" id="GO:0005886">
    <property type="term" value="C:plasma membrane"/>
    <property type="evidence" value="ECO:0007669"/>
    <property type="project" value="UniProtKB-SubCell"/>
</dbReference>
<evidence type="ECO:0000259" key="8">
    <source>
        <dbReference type="PROSITE" id="PS50928"/>
    </source>
</evidence>
<evidence type="ECO:0000313" key="9">
    <source>
        <dbReference type="EMBL" id="GCE10016.1"/>
    </source>
</evidence>
<keyword evidence="5 7" id="KW-1133">Transmembrane helix</keyword>
<feature type="transmembrane region" description="Helical" evidence="7">
    <location>
        <begin position="14"/>
        <end position="35"/>
    </location>
</feature>
<protein>
    <submittedName>
        <fullName evidence="9">Putative ABC transporter permease protein YtcP</fullName>
    </submittedName>
</protein>
<keyword evidence="2 7" id="KW-0813">Transport</keyword>
<sequence>MATWMTRSSLFERLVLGLIMLILAFIMLFPFWYVFSASLSSYQDIVSGKIILYPTGFNIAGYKYVLQESGVVRGLINSCILVTAGTAINMFFTVTMAYGLSRTNVPGMKVILWLVLLTLLIAPSLITKYLVVRELHLLDTLWALILPGAIAPFNLIVLRQFFMSIPGELIESAKLDGATDLRILWSIILPLSKASLAAITLFYAVAHWNNFFDATIFINNPALYPIAVVLRQIVLQGNLPQDASAVTEAPPPDLTVQMAVVVIATIPILLIYPFLQKYFTKGVLTGSIKG</sequence>
<dbReference type="PANTHER" id="PTHR43744:SF9">
    <property type="entry name" value="POLYGALACTURONAN_RHAMNOGALACTURONAN TRANSPORT SYSTEM PERMEASE PROTEIN YTCP"/>
    <property type="match status" value="1"/>
</dbReference>
<evidence type="ECO:0000313" key="10">
    <source>
        <dbReference type="Proteomes" id="UP000287224"/>
    </source>
</evidence>
<feature type="domain" description="ABC transmembrane type-1" evidence="8">
    <location>
        <begin position="75"/>
        <end position="275"/>
    </location>
</feature>
<dbReference type="SUPFAM" id="SSF161098">
    <property type="entry name" value="MetI-like"/>
    <property type="match status" value="1"/>
</dbReference>
<name>A0A401ZT93_9CHLR</name>
<keyword evidence="10" id="KW-1185">Reference proteome</keyword>
<feature type="transmembrane region" description="Helical" evidence="7">
    <location>
        <begin position="254"/>
        <end position="275"/>
    </location>
</feature>
<evidence type="ECO:0000256" key="2">
    <source>
        <dbReference type="ARBA" id="ARBA00022448"/>
    </source>
</evidence>
<dbReference type="GO" id="GO:0055085">
    <property type="term" value="P:transmembrane transport"/>
    <property type="evidence" value="ECO:0007669"/>
    <property type="project" value="InterPro"/>
</dbReference>
<dbReference type="RefSeq" id="WP_218031084.1">
    <property type="nucleotide sequence ID" value="NZ_BIFQ01000002.1"/>
</dbReference>
<keyword evidence="4 7" id="KW-0812">Transmembrane</keyword>
<feature type="transmembrane region" description="Helical" evidence="7">
    <location>
        <begin position="183"/>
        <end position="205"/>
    </location>
</feature>